<dbReference type="InterPro" id="IPR016286">
    <property type="entry name" value="FUC_metazoa-typ"/>
</dbReference>
<dbReference type="Proteomes" id="UP000536909">
    <property type="component" value="Unassembled WGS sequence"/>
</dbReference>
<evidence type="ECO:0000256" key="1">
    <source>
        <dbReference type="ARBA" id="ARBA00004071"/>
    </source>
</evidence>
<feature type="site" description="May be important for catalysis" evidence="7">
    <location>
        <position position="267"/>
    </location>
</feature>
<dbReference type="Pfam" id="PF01120">
    <property type="entry name" value="Alpha_L_fucos"/>
    <property type="match status" value="1"/>
</dbReference>
<comment type="caution">
    <text evidence="10">The sequence shown here is derived from an EMBL/GenBank/DDBJ whole genome shotgun (WGS) entry which is preliminary data.</text>
</comment>
<evidence type="ECO:0000313" key="9">
    <source>
        <dbReference type="EMBL" id="MBB5293516.1"/>
    </source>
</evidence>
<evidence type="ECO:0000256" key="4">
    <source>
        <dbReference type="ARBA" id="ARBA00022729"/>
    </source>
</evidence>
<name>A0AAJ5F619_9DEIO</name>
<evidence type="ECO:0000256" key="7">
    <source>
        <dbReference type="PIRSR" id="PIRSR001092-1"/>
    </source>
</evidence>
<evidence type="ECO:0000256" key="5">
    <source>
        <dbReference type="ARBA" id="ARBA00022801"/>
    </source>
</evidence>
<keyword evidence="5 9" id="KW-0378">Hydrolase</keyword>
<dbReference type="InterPro" id="IPR000933">
    <property type="entry name" value="Glyco_hydro_29"/>
</dbReference>
<comment type="function">
    <text evidence="1">Alpha-L-fucosidase is responsible for hydrolyzing the alpha-1,6-linked fucose joined to the reducing-end N-acetylglucosamine of the carbohydrate moieties of glycoproteins.</text>
</comment>
<dbReference type="GO" id="GO:0016139">
    <property type="term" value="P:glycoside catabolic process"/>
    <property type="evidence" value="ECO:0007669"/>
    <property type="project" value="TreeGrafter"/>
</dbReference>
<reference evidence="9 12" key="2">
    <citation type="submission" date="2020-08" db="EMBL/GenBank/DDBJ databases">
        <title>Genomic Encyclopedia of Type Strains, Phase IV (KMG-IV): sequencing the most valuable type-strain genomes for metagenomic binning, comparative biology and taxonomic classification.</title>
        <authorList>
            <person name="Goeker M."/>
        </authorList>
    </citation>
    <scope>NUCLEOTIDE SEQUENCE [LARGE SCALE GENOMIC DNA]</scope>
    <source>
        <strain evidence="9 12">DSM 105434</strain>
    </source>
</reference>
<keyword evidence="6 9" id="KW-0326">Glycosidase</keyword>
<dbReference type="SUPFAM" id="SSF51445">
    <property type="entry name" value="(Trans)glycosidases"/>
    <property type="match status" value="1"/>
</dbReference>
<proteinExistence type="inferred from homology"/>
<dbReference type="PANTHER" id="PTHR10030">
    <property type="entry name" value="ALPHA-L-FUCOSIDASE"/>
    <property type="match status" value="1"/>
</dbReference>
<evidence type="ECO:0000313" key="10">
    <source>
        <dbReference type="EMBL" id="TLK32207.1"/>
    </source>
</evidence>
<dbReference type="EC" id="3.2.1.51" evidence="3"/>
<dbReference type="Gene3D" id="3.20.20.80">
    <property type="entry name" value="Glycosidases"/>
    <property type="match status" value="1"/>
</dbReference>
<keyword evidence="12" id="KW-1185">Reference proteome</keyword>
<evidence type="ECO:0000256" key="3">
    <source>
        <dbReference type="ARBA" id="ARBA00012662"/>
    </source>
</evidence>
<dbReference type="GO" id="GO:0006004">
    <property type="term" value="P:fucose metabolic process"/>
    <property type="evidence" value="ECO:0007669"/>
    <property type="project" value="InterPro"/>
</dbReference>
<dbReference type="AlphaFoldDB" id="A0AAJ5F619"/>
<reference evidence="10 11" key="1">
    <citation type="submission" date="2019-04" db="EMBL/GenBank/DDBJ databases">
        <title>Deinococcus metalilatus MA1002 mutant No.5.</title>
        <authorList>
            <person name="Park W."/>
            <person name="Park C."/>
        </authorList>
    </citation>
    <scope>NUCLEOTIDE SEQUENCE [LARGE SCALE GENOMIC DNA]</scope>
    <source>
        <strain evidence="10 11">MA1002-m5</strain>
    </source>
</reference>
<evidence type="ECO:0000256" key="2">
    <source>
        <dbReference type="ARBA" id="ARBA00007951"/>
    </source>
</evidence>
<evidence type="ECO:0000313" key="11">
    <source>
        <dbReference type="Proteomes" id="UP000308000"/>
    </source>
</evidence>
<dbReference type="EMBL" id="VBRC01000001">
    <property type="protein sequence ID" value="TLK32207.1"/>
    <property type="molecule type" value="Genomic_DNA"/>
</dbReference>
<dbReference type="PRINTS" id="PR00741">
    <property type="entry name" value="GLHYDRLASE29"/>
</dbReference>
<dbReference type="Proteomes" id="UP000308000">
    <property type="component" value="Unassembled WGS sequence"/>
</dbReference>
<evidence type="ECO:0000256" key="6">
    <source>
        <dbReference type="ARBA" id="ARBA00023295"/>
    </source>
</evidence>
<evidence type="ECO:0000259" key="8">
    <source>
        <dbReference type="Pfam" id="PF01120"/>
    </source>
</evidence>
<dbReference type="GO" id="GO:0004560">
    <property type="term" value="F:alpha-L-fucosidase activity"/>
    <property type="evidence" value="ECO:0007669"/>
    <property type="project" value="UniProtKB-EC"/>
</dbReference>
<feature type="domain" description="Glycoside hydrolase family 29 N-terminal" evidence="8">
    <location>
        <begin position="18"/>
        <end position="335"/>
    </location>
</feature>
<sequence length="444" mass="50646">MTDTSTSPRSFALPPEQVQWFTEARFGIFIHWGVYAVAGRHEWLKTRERLTTEQYQAYLDHFEADRYDPAQWARAARQAGARYMVVTSKHHDGFCLWGSQLTDYTAMQTPAGRDLLRPLLDAFRNEGLRVGLYHSLIDWHHPEFPVDSLHPQRDDEAFRLAEQGRDIRKYAAYLHGQVRELLSEYGKIDILWFDFSYPKWNHGYAWSQGKGREDWQAEALLAAARELQPHILMNNRADLPADFVTPEQQQPMTRLMEGDRPVIWESCVTMGTSGSWTYSPDEQYLSSEDLVKLLIDVVSKGGNLLLNVAPDARGQLPEPVLDRLVGIGRWMDLHGASIYGSGPADLPAATDCRYTSKPGRLYVHILSWPLGFLHLPGLAGKVQFARFLHDHSQVLYQEIDASRTDDPEHVDNVVPSVLPGTLSLKLPRRRPDVLVPVVELFLHD</sequence>
<protein>
    <recommendedName>
        <fullName evidence="3">alpha-L-fucosidase</fullName>
        <ecNumber evidence="3">3.2.1.51</ecNumber>
    </recommendedName>
</protein>
<dbReference type="GO" id="GO:0005764">
    <property type="term" value="C:lysosome"/>
    <property type="evidence" value="ECO:0007669"/>
    <property type="project" value="TreeGrafter"/>
</dbReference>
<dbReference type="SMART" id="SM00812">
    <property type="entry name" value="Alpha_L_fucos"/>
    <property type="match status" value="1"/>
</dbReference>
<accession>A0AAJ5F619</accession>
<keyword evidence="4" id="KW-0732">Signal</keyword>
<organism evidence="10 11">
    <name type="scientific">Deinococcus metallilatus</name>
    <dbReference type="NCBI Taxonomy" id="1211322"/>
    <lineage>
        <taxon>Bacteria</taxon>
        <taxon>Thermotogati</taxon>
        <taxon>Deinococcota</taxon>
        <taxon>Deinococci</taxon>
        <taxon>Deinococcales</taxon>
        <taxon>Deinococcaceae</taxon>
        <taxon>Deinococcus</taxon>
    </lineage>
</organism>
<dbReference type="InterPro" id="IPR057739">
    <property type="entry name" value="Glyco_hydro_29_N"/>
</dbReference>
<gene>
    <name evidence="10" type="ORF">FCS05_01780</name>
    <name evidence="9" type="ORF">HNQ10_000329</name>
</gene>
<dbReference type="InterPro" id="IPR017853">
    <property type="entry name" value="GH"/>
</dbReference>
<dbReference type="RefSeq" id="WP_129117206.1">
    <property type="nucleotide sequence ID" value="NZ_BSUI01000012.1"/>
</dbReference>
<dbReference type="PANTHER" id="PTHR10030:SF37">
    <property type="entry name" value="ALPHA-L-FUCOSIDASE-RELATED"/>
    <property type="match status" value="1"/>
</dbReference>
<dbReference type="EMBL" id="JACHFV010000001">
    <property type="protein sequence ID" value="MBB5293516.1"/>
    <property type="molecule type" value="Genomic_DNA"/>
</dbReference>
<comment type="similarity">
    <text evidence="2">Belongs to the glycosyl hydrolase 29 family.</text>
</comment>
<evidence type="ECO:0000313" key="12">
    <source>
        <dbReference type="Proteomes" id="UP000536909"/>
    </source>
</evidence>
<dbReference type="PIRSF" id="PIRSF001092">
    <property type="entry name" value="Alpha-L-fucosidase"/>
    <property type="match status" value="1"/>
</dbReference>